<dbReference type="Pfam" id="PF04082">
    <property type="entry name" value="Fungal_trans"/>
    <property type="match status" value="1"/>
</dbReference>
<dbReference type="SMART" id="SM00066">
    <property type="entry name" value="GAL4"/>
    <property type="match status" value="1"/>
</dbReference>
<dbReference type="GO" id="GO:0005634">
    <property type="term" value="C:nucleus"/>
    <property type="evidence" value="ECO:0007669"/>
    <property type="project" value="UniProtKB-SubCell"/>
</dbReference>
<dbReference type="GO" id="GO:0000981">
    <property type="term" value="F:DNA-binding transcription factor activity, RNA polymerase II-specific"/>
    <property type="evidence" value="ECO:0007669"/>
    <property type="project" value="InterPro"/>
</dbReference>
<dbReference type="PROSITE" id="PS00463">
    <property type="entry name" value="ZN2_CY6_FUNGAL_1"/>
    <property type="match status" value="1"/>
</dbReference>
<dbReference type="AlphaFoldDB" id="A0AAN6MYQ1"/>
<feature type="region of interest" description="Disordered" evidence="4">
    <location>
        <begin position="102"/>
        <end position="131"/>
    </location>
</feature>
<feature type="domain" description="Zn(2)-C6 fungal-type" evidence="5">
    <location>
        <begin position="25"/>
        <end position="56"/>
    </location>
</feature>
<dbReference type="PANTHER" id="PTHR31001:SF81">
    <property type="entry name" value="ZN(II)2CYS6 TRANSCRIPTION FACTOR"/>
    <property type="match status" value="1"/>
</dbReference>
<evidence type="ECO:0000256" key="4">
    <source>
        <dbReference type="SAM" id="MobiDB-lite"/>
    </source>
</evidence>
<dbReference type="GO" id="GO:0006351">
    <property type="term" value="P:DNA-templated transcription"/>
    <property type="evidence" value="ECO:0007669"/>
    <property type="project" value="InterPro"/>
</dbReference>
<evidence type="ECO:0000259" key="5">
    <source>
        <dbReference type="PROSITE" id="PS50048"/>
    </source>
</evidence>
<proteinExistence type="predicted"/>
<evidence type="ECO:0000256" key="3">
    <source>
        <dbReference type="ARBA" id="ARBA00023242"/>
    </source>
</evidence>
<comment type="subcellular location">
    <subcellularLocation>
        <location evidence="1">Nucleus</location>
    </subcellularLocation>
</comment>
<dbReference type="Gene3D" id="4.10.240.10">
    <property type="entry name" value="Zn(2)-C6 fungal-type DNA-binding domain"/>
    <property type="match status" value="1"/>
</dbReference>
<dbReference type="PANTHER" id="PTHR31001">
    <property type="entry name" value="UNCHARACTERIZED TRANSCRIPTIONAL REGULATORY PROTEIN"/>
    <property type="match status" value="1"/>
</dbReference>
<comment type="caution">
    <text evidence="6">The sequence shown here is derived from an EMBL/GenBank/DDBJ whole genome shotgun (WGS) entry which is preliminary data.</text>
</comment>
<keyword evidence="3" id="KW-0539">Nucleus</keyword>
<dbReference type="Proteomes" id="UP001303473">
    <property type="component" value="Unassembled WGS sequence"/>
</dbReference>
<dbReference type="EMBL" id="MU854003">
    <property type="protein sequence ID" value="KAK3934332.1"/>
    <property type="molecule type" value="Genomic_DNA"/>
</dbReference>
<dbReference type="InterPro" id="IPR001138">
    <property type="entry name" value="Zn2Cys6_DnaBD"/>
</dbReference>
<name>A0AAN6MYQ1_9PEZI</name>
<dbReference type="InterPro" id="IPR050613">
    <property type="entry name" value="Sec_Metabolite_Reg"/>
</dbReference>
<reference evidence="7" key="1">
    <citation type="journal article" date="2023" name="Mol. Phylogenet. Evol.">
        <title>Genome-scale phylogeny and comparative genomics of the fungal order Sordariales.</title>
        <authorList>
            <person name="Hensen N."/>
            <person name="Bonometti L."/>
            <person name="Westerberg I."/>
            <person name="Brannstrom I.O."/>
            <person name="Guillou S."/>
            <person name="Cros-Aarteil S."/>
            <person name="Calhoun S."/>
            <person name="Haridas S."/>
            <person name="Kuo A."/>
            <person name="Mondo S."/>
            <person name="Pangilinan J."/>
            <person name="Riley R."/>
            <person name="LaButti K."/>
            <person name="Andreopoulos B."/>
            <person name="Lipzen A."/>
            <person name="Chen C."/>
            <person name="Yan M."/>
            <person name="Daum C."/>
            <person name="Ng V."/>
            <person name="Clum A."/>
            <person name="Steindorff A."/>
            <person name="Ohm R.A."/>
            <person name="Martin F."/>
            <person name="Silar P."/>
            <person name="Natvig D.O."/>
            <person name="Lalanne C."/>
            <person name="Gautier V."/>
            <person name="Ament-Velasquez S.L."/>
            <person name="Kruys A."/>
            <person name="Hutchinson M.I."/>
            <person name="Powell A.J."/>
            <person name="Barry K."/>
            <person name="Miller A.N."/>
            <person name="Grigoriev I.V."/>
            <person name="Debuchy R."/>
            <person name="Gladieux P."/>
            <person name="Hiltunen Thoren M."/>
            <person name="Johannesson H."/>
        </authorList>
    </citation>
    <scope>NUCLEOTIDE SEQUENCE [LARGE SCALE GENOMIC DNA]</scope>
    <source>
        <strain evidence="7">CBS 340.73</strain>
    </source>
</reference>
<dbReference type="SMART" id="SM00906">
    <property type="entry name" value="Fungal_trans"/>
    <property type="match status" value="1"/>
</dbReference>
<evidence type="ECO:0000313" key="7">
    <source>
        <dbReference type="Proteomes" id="UP001303473"/>
    </source>
</evidence>
<keyword evidence="2" id="KW-0479">Metal-binding</keyword>
<dbReference type="PROSITE" id="PS50048">
    <property type="entry name" value="ZN2_CY6_FUNGAL_2"/>
    <property type="match status" value="1"/>
</dbReference>
<evidence type="ECO:0000313" key="6">
    <source>
        <dbReference type="EMBL" id="KAK3934332.1"/>
    </source>
</evidence>
<sequence>MSLSPGPRPFEGSKPRQARHRVIQTCLPCHRAKRKCNRKKPCSQCLRRHMTGSCVYEAVSEADLQRLQDDDAGLAAENAALRSRLRDLEAAVTDFRDQLRETKGALAREKQRQNNNGRNDEVSRPGATRDDRGGVYYGRTYYLGGPAAPDLLQRMLSLVPNEQMDMLFAYSGASNGLHPPDALTAYAFPTFPANYTVKDALDALHTMGRQAADSRLDAFYELVDPVHHYVPTPWLMQRYEQCWNAEAVPEAQEVALICSVLALGDLVSSNEQSWFLLAVSMQLLRISNMFATPTLDTIHTFCYIAVYLQHEGRISEYWPMLGLVIRLAQSLALHRDPSTISNLAPEESEIRRRLFWVVAAQETALSVMFGRPNGMGFFDCKLPKDIGDDELFGAADGQVAHAACNEISYHLYTWELGQITRTIMDGAFGDLNDMTHIKATESRIWTWFESLPAHFKFDPLAELHDDYSVESKKRYVQSVLLYIIVNHNILVLFRKPLLANANPAVRKPCFEAAFAVAAGWKILQDTFPKMARITFLHWFRAFHAALICLVSIRTDGPQSEFRGKALNAWNSCLRIFARIKDQNTSISACWRALSRLNVVMKKEMEATHHADNLDRSGSQPSRVVGG</sequence>
<accession>A0AAN6MYQ1</accession>
<dbReference type="SUPFAM" id="SSF57701">
    <property type="entry name" value="Zn2/Cys6 DNA-binding domain"/>
    <property type="match status" value="1"/>
</dbReference>
<protein>
    <submittedName>
        <fullName evidence="6">Fungal-specific transcription factor domain-containing protein</fullName>
    </submittedName>
</protein>
<dbReference type="CDD" id="cd00067">
    <property type="entry name" value="GAL4"/>
    <property type="match status" value="1"/>
</dbReference>
<dbReference type="InterPro" id="IPR007219">
    <property type="entry name" value="XnlR_reg_dom"/>
</dbReference>
<dbReference type="CDD" id="cd12148">
    <property type="entry name" value="fungal_TF_MHR"/>
    <property type="match status" value="1"/>
</dbReference>
<organism evidence="6 7">
    <name type="scientific">Diplogelasinospora grovesii</name>
    <dbReference type="NCBI Taxonomy" id="303347"/>
    <lineage>
        <taxon>Eukaryota</taxon>
        <taxon>Fungi</taxon>
        <taxon>Dikarya</taxon>
        <taxon>Ascomycota</taxon>
        <taxon>Pezizomycotina</taxon>
        <taxon>Sordariomycetes</taxon>
        <taxon>Sordariomycetidae</taxon>
        <taxon>Sordariales</taxon>
        <taxon>Diplogelasinosporaceae</taxon>
        <taxon>Diplogelasinospora</taxon>
    </lineage>
</organism>
<evidence type="ECO:0000256" key="2">
    <source>
        <dbReference type="ARBA" id="ARBA00022723"/>
    </source>
</evidence>
<keyword evidence="7" id="KW-1185">Reference proteome</keyword>
<dbReference type="GO" id="GO:0003677">
    <property type="term" value="F:DNA binding"/>
    <property type="evidence" value="ECO:0007669"/>
    <property type="project" value="InterPro"/>
</dbReference>
<gene>
    <name evidence="6" type="ORF">QBC46DRAFT_414015</name>
</gene>
<dbReference type="GO" id="GO:0008270">
    <property type="term" value="F:zinc ion binding"/>
    <property type="evidence" value="ECO:0007669"/>
    <property type="project" value="InterPro"/>
</dbReference>
<dbReference type="InterPro" id="IPR036864">
    <property type="entry name" value="Zn2-C6_fun-type_DNA-bd_sf"/>
</dbReference>
<evidence type="ECO:0000256" key="1">
    <source>
        <dbReference type="ARBA" id="ARBA00004123"/>
    </source>
</evidence>
<dbReference type="Pfam" id="PF00172">
    <property type="entry name" value="Zn_clus"/>
    <property type="match status" value="1"/>
</dbReference>